<dbReference type="EMBL" id="PFPO01000021">
    <property type="protein sequence ID" value="PIZ99557.1"/>
    <property type="molecule type" value="Genomic_DNA"/>
</dbReference>
<organism evidence="1 2">
    <name type="scientific">Candidatus Komeilibacteria bacterium CG_4_10_14_0_2_um_filter_37_10</name>
    <dbReference type="NCBI Taxonomy" id="1974470"/>
    <lineage>
        <taxon>Bacteria</taxon>
        <taxon>Candidatus Komeiliibacteriota</taxon>
    </lineage>
</organism>
<proteinExistence type="predicted"/>
<sequence length="183" mass="21434">MRQENICEQQALSSTQLLDQKLGLDKNQRSTLDAVGIEDPRDFAQYFNLMRKIDLPFKHALPNFDLLEKGVTTPEDELHNWEIIKKSYDNFDWLSIGKVPSLEALFKVKKMVDLFDRLFRQFVHDRQTNPTLDIPAELHGLLLLLKVEADNLNKCQAYIAYKFYGLYQIDPVAVPPDEYFRNR</sequence>
<gene>
    <name evidence="1" type="ORF">COX77_01045</name>
</gene>
<comment type="caution">
    <text evidence="1">The sequence shown here is derived from an EMBL/GenBank/DDBJ whole genome shotgun (WGS) entry which is preliminary data.</text>
</comment>
<reference evidence="2" key="1">
    <citation type="submission" date="2017-09" db="EMBL/GenBank/DDBJ databases">
        <title>Depth-based differentiation of microbial function through sediment-hosted aquifers and enrichment of novel symbionts in the deep terrestrial subsurface.</title>
        <authorList>
            <person name="Probst A.J."/>
            <person name="Ladd B."/>
            <person name="Jarett J.K."/>
            <person name="Geller-Mcgrath D.E."/>
            <person name="Sieber C.M.K."/>
            <person name="Emerson J.B."/>
            <person name="Anantharaman K."/>
            <person name="Thomas B.C."/>
            <person name="Malmstrom R."/>
            <person name="Stieglmeier M."/>
            <person name="Klingl A."/>
            <person name="Woyke T."/>
            <person name="Ryan C.M."/>
            <person name="Banfield J.F."/>
        </authorList>
    </citation>
    <scope>NUCLEOTIDE SEQUENCE [LARGE SCALE GENOMIC DNA]</scope>
</reference>
<evidence type="ECO:0000313" key="2">
    <source>
        <dbReference type="Proteomes" id="UP000230405"/>
    </source>
</evidence>
<accession>A0A2M7VFW6</accession>
<dbReference type="AlphaFoldDB" id="A0A2M7VFW6"/>
<protein>
    <submittedName>
        <fullName evidence="1">Uncharacterized protein</fullName>
    </submittedName>
</protein>
<evidence type="ECO:0000313" key="1">
    <source>
        <dbReference type="EMBL" id="PIZ99557.1"/>
    </source>
</evidence>
<dbReference type="Proteomes" id="UP000230405">
    <property type="component" value="Unassembled WGS sequence"/>
</dbReference>
<name>A0A2M7VFW6_9BACT</name>